<gene>
    <name evidence="1" type="ORF">FRX31_025689</name>
</gene>
<keyword evidence="2" id="KW-1185">Reference proteome</keyword>
<accession>A0A7J6VIH3</accession>
<comment type="caution">
    <text evidence="1">The sequence shown here is derived from an EMBL/GenBank/DDBJ whole genome shotgun (WGS) entry which is preliminary data.</text>
</comment>
<organism evidence="1 2">
    <name type="scientific">Thalictrum thalictroides</name>
    <name type="common">Rue-anemone</name>
    <name type="synonym">Anemone thalictroides</name>
    <dbReference type="NCBI Taxonomy" id="46969"/>
    <lineage>
        <taxon>Eukaryota</taxon>
        <taxon>Viridiplantae</taxon>
        <taxon>Streptophyta</taxon>
        <taxon>Embryophyta</taxon>
        <taxon>Tracheophyta</taxon>
        <taxon>Spermatophyta</taxon>
        <taxon>Magnoliopsida</taxon>
        <taxon>Ranunculales</taxon>
        <taxon>Ranunculaceae</taxon>
        <taxon>Thalictroideae</taxon>
        <taxon>Thalictrum</taxon>
    </lineage>
</organism>
<evidence type="ECO:0000313" key="1">
    <source>
        <dbReference type="EMBL" id="KAF5184723.1"/>
    </source>
</evidence>
<proteinExistence type="predicted"/>
<dbReference type="OrthoDB" id="1303235at2759"/>
<evidence type="ECO:0000313" key="2">
    <source>
        <dbReference type="Proteomes" id="UP000554482"/>
    </source>
</evidence>
<sequence>MGDNNTAYFFNSVKERRMRNKISCLRDDYGNVITDLEQIGAKCAQYYEGIYNPEEMQPIDVSMFESIQADRTITNEVRGSL</sequence>
<name>A0A7J6VIH3_THATH</name>
<dbReference type="EMBL" id="JABWDY010031686">
    <property type="protein sequence ID" value="KAF5184723.1"/>
    <property type="molecule type" value="Genomic_DNA"/>
</dbReference>
<reference evidence="1 2" key="1">
    <citation type="submission" date="2020-06" db="EMBL/GenBank/DDBJ databases">
        <title>Transcriptomic and genomic resources for Thalictrum thalictroides and T. hernandezii: Facilitating candidate gene discovery in an emerging model plant lineage.</title>
        <authorList>
            <person name="Arias T."/>
            <person name="Riano-Pachon D.M."/>
            <person name="Di Stilio V.S."/>
        </authorList>
    </citation>
    <scope>NUCLEOTIDE SEQUENCE [LARGE SCALE GENOMIC DNA]</scope>
    <source>
        <strain evidence="2">cv. WT478/WT964</strain>
        <tissue evidence="1">Leaves</tissue>
    </source>
</reference>
<dbReference type="Proteomes" id="UP000554482">
    <property type="component" value="Unassembled WGS sequence"/>
</dbReference>
<feature type="non-terminal residue" evidence="1">
    <location>
        <position position="81"/>
    </location>
</feature>
<protein>
    <submittedName>
        <fullName evidence="1">Uncharacterized protein</fullName>
    </submittedName>
</protein>
<dbReference type="AlphaFoldDB" id="A0A7J6VIH3"/>